<dbReference type="CDD" id="cd03676">
    <property type="entry name" value="NUDIX_Tnr3_like"/>
    <property type="match status" value="1"/>
</dbReference>
<dbReference type="SUPFAM" id="SSF55811">
    <property type="entry name" value="Nudix"/>
    <property type="match status" value="1"/>
</dbReference>
<keyword evidence="3" id="KW-1185">Reference proteome</keyword>
<comment type="caution">
    <text evidence="2">The sequence shown here is derived from an EMBL/GenBank/DDBJ whole genome shotgun (WGS) entry which is preliminary data.</text>
</comment>
<dbReference type="Proteomes" id="UP000247811">
    <property type="component" value="Unassembled WGS sequence"/>
</dbReference>
<evidence type="ECO:0000259" key="1">
    <source>
        <dbReference type="PROSITE" id="PS51462"/>
    </source>
</evidence>
<accession>A0A318GZS7</accession>
<organism evidence="2 3">
    <name type="scientific">Sphaerotilus hippei</name>
    <dbReference type="NCBI Taxonomy" id="744406"/>
    <lineage>
        <taxon>Bacteria</taxon>
        <taxon>Pseudomonadati</taxon>
        <taxon>Pseudomonadota</taxon>
        <taxon>Betaproteobacteria</taxon>
        <taxon>Burkholderiales</taxon>
        <taxon>Sphaerotilaceae</taxon>
        <taxon>Sphaerotilus</taxon>
    </lineage>
</organism>
<protein>
    <submittedName>
        <fullName evidence="2">NUDIX domain-containing protein</fullName>
    </submittedName>
</protein>
<proteinExistence type="predicted"/>
<sequence length="312" mass="33770">MAMPADAGRIRDLLHAARAHDPTSRQPLFLLDRGRPVPVGSVAHRHRAPVLHWAGWSGLGARCSVHDGGLLLDAGAQADVRQALLARLAADLRRQGLIEGWRDELFPVQALDALPTHAGGPPALTRIERASARFWGTLTFGAHCNGYVADADARPVALWIGERAADKAVDPGRLDNLIGAGVPDGQTPAQALLREAWEEAGLHPAQLQRVRTGSVLELLRDRPEGLQREHLHVHDLELPAGLQPVNQDGEVARFHLLPIAEALEAARDGRMTVDAALATLDFAQRHRLLDAAGLCAEDLEGLDALRWQPPRP</sequence>
<name>A0A318GZS7_9BURK</name>
<reference evidence="2 3" key="1">
    <citation type="submission" date="2018-05" db="EMBL/GenBank/DDBJ databases">
        <title>Genomic Encyclopedia of Type Strains, Phase IV (KMG-IV): sequencing the most valuable type-strain genomes for metagenomic binning, comparative biology and taxonomic classification.</title>
        <authorList>
            <person name="Goeker M."/>
        </authorList>
    </citation>
    <scope>NUCLEOTIDE SEQUENCE [LARGE SCALE GENOMIC DNA]</scope>
    <source>
        <strain evidence="2 3">DSM 566</strain>
    </source>
</reference>
<dbReference type="EMBL" id="QJJS01000008">
    <property type="protein sequence ID" value="PXW95848.1"/>
    <property type="molecule type" value="Genomic_DNA"/>
</dbReference>
<dbReference type="GO" id="GO:0003824">
    <property type="term" value="F:catalytic activity"/>
    <property type="evidence" value="ECO:0007669"/>
    <property type="project" value="UniProtKB-ARBA"/>
</dbReference>
<gene>
    <name evidence="2" type="ORF">C7444_108107</name>
</gene>
<evidence type="ECO:0000313" key="3">
    <source>
        <dbReference type="Proteomes" id="UP000247811"/>
    </source>
</evidence>
<dbReference type="PROSITE" id="PS51462">
    <property type="entry name" value="NUDIX"/>
    <property type="match status" value="1"/>
</dbReference>
<dbReference type="AlphaFoldDB" id="A0A318GZS7"/>
<dbReference type="InterPro" id="IPR015797">
    <property type="entry name" value="NUDIX_hydrolase-like_dom_sf"/>
</dbReference>
<evidence type="ECO:0000313" key="2">
    <source>
        <dbReference type="EMBL" id="PXW95848.1"/>
    </source>
</evidence>
<dbReference type="Gene3D" id="3.90.79.10">
    <property type="entry name" value="Nucleoside Triphosphate Pyrophosphohydrolase"/>
    <property type="match status" value="1"/>
</dbReference>
<dbReference type="Pfam" id="PF00293">
    <property type="entry name" value="NUDIX"/>
    <property type="match status" value="1"/>
</dbReference>
<feature type="domain" description="Nudix hydrolase" evidence="1">
    <location>
        <begin position="139"/>
        <end position="279"/>
    </location>
</feature>
<dbReference type="InterPro" id="IPR000086">
    <property type="entry name" value="NUDIX_hydrolase_dom"/>
</dbReference>